<comment type="caution">
    <text evidence="1">The sequence shown here is derived from an EMBL/GenBank/DDBJ whole genome shotgun (WGS) entry which is preliminary data.</text>
</comment>
<protein>
    <submittedName>
        <fullName evidence="1">Uncharacterized protein</fullName>
    </submittedName>
</protein>
<gene>
    <name evidence="1" type="ORF">GOP47_0004382</name>
</gene>
<proteinExistence type="predicted"/>
<organism evidence="1 2">
    <name type="scientific">Adiantum capillus-veneris</name>
    <name type="common">Maidenhair fern</name>
    <dbReference type="NCBI Taxonomy" id="13818"/>
    <lineage>
        <taxon>Eukaryota</taxon>
        <taxon>Viridiplantae</taxon>
        <taxon>Streptophyta</taxon>
        <taxon>Embryophyta</taxon>
        <taxon>Tracheophyta</taxon>
        <taxon>Polypodiopsida</taxon>
        <taxon>Polypodiidae</taxon>
        <taxon>Polypodiales</taxon>
        <taxon>Pteridineae</taxon>
        <taxon>Pteridaceae</taxon>
        <taxon>Vittarioideae</taxon>
        <taxon>Adiantum</taxon>
    </lineage>
</organism>
<dbReference type="AlphaFoldDB" id="A0A9D4V800"/>
<evidence type="ECO:0000313" key="1">
    <source>
        <dbReference type="EMBL" id="KAI5081199.1"/>
    </source>
</evidence>
<dbReference type="Proteomes" id="UP000886520">
    <property type="component" value="Chromosome 4"/>
</dbReference>
<reference evidence="1" key="1">
    <citation type="submission" date="2021-01" db="EMBL/GenBank/DDBJ databases">
        <title>Adiantum capillus-veneris genome.</title>
        <authorList>
            <person name="Fang Y."/>
            <person name="Liao Q."/>
        </authorList>
    </citation>
    <scope>NUCLEOTIDE SEQUENCE</scope>
    <source>
        <strain evidence="1">H3</strain>
        <tissue evidence="1">Leaf</tissue>
    </source>
</reference>
<dbReference type="EMBL" id="JABFUD020000004">
    <property type="protein sequence ID" value="KAI5081199.1"/>
    <property type="molecule type" value="Genomic_DNA"/>
</dbReference>
<sequence>MLMTHQVEDRVKGGEVRVKSRLLNLKAFHVCSSRHGSSKDGPIQREFVAECHGGCLLNVMVDDALTMAYGPGSSQWWVASVL</sequence>
<evidence type="ECO:0000313" key="2">
    <source>
        <dbReference type="Proteomes" id="UP000886520"/>
    </source>
</evidence>
<accession>A0A9D4V800</accession>
<keyword evidence="2" id="KW-1185">Reference proteome</keyword>
<name>A0A9D4V800_ADICA</name>